<evidence type="ECO:0000256" key="1">
    <source>
        <dbReference type="SAM" id="Phobius"/>
    </source>
</evidence>
<proteinExistence type="predicted"/>
<dbReference type="AlphaFoldDB" id="A0A255GA02"/>
<feature type="transmembrane region" description="Helical" evidence="1">
    <location>
        <begin position="79"/>
        <end position="103"/>
    </location>
</feature>
<dbReference type="OrthoDB" id="9963766at2"/>
<dbReference type="RefSeq" id="WP_094405830.1">
    <property type="nucleotide sequence ID" value="NZ_NMVO01000014.1"/>
</dbReference>
<evidence type="ECO:0000313" key="2">
    <source>
        <dbReference type="EMBL" id="OYO12719.1"/>
    </source>
</evidence>
<organism evidence="2 3">
    <name type="scientific">Enemella evansiae</name>
    <dbReference type="NCBI Taxonomy" id="2016499"/>
    <lineage>
        <taxon>Bacteria</taxon>
        <taxon>Bacillati</taxon>
        <taxon>Actinomycetota</taxon>
        <taxon>Actinomycetes</taxon>
        <taxon>Propionibacteriales</taxon>
        <taxon>Propionibacteriaceae</taxon>
        <taxon>Enemella</taxon>
    </lineage>
</organism>
<feature type="transmembrane region" description="Helical" evidence="1">
    <location>
        <begin position="12"/>
        <end position="35"/>
    </location>
</feature>
<dbReference type="EMBL" id="NMVO01000014">
    <property type="protein sequence ID" value="OYO12719.1"/>
    <property type="molecule type" value="Genomic_DNA"/>
</dbReference>
<feature type="transmembrane region" description="Helical" evidence="1">
    <location>
        <begin position="145"/>
        <end position="166"/>
    </location>
</feature>
<name>A0A255GA02_9ACTN</name>
<evidence type="ECO:0000313" key="3">
    <source>
        <dbReference type="Proteomes" id="UP000215896"/>
    </source>
</evidence>
<keyword evidence="1" id="KW-0812">Transmembrane</keyword>
<protein>
    <submittedName>
        <fullName evidence="2">Uncharacterized protein</fullName>
    </submittedName>
</protein>
<keyword evidence="1" id="KW-0472">Membrane</keyword>
<dbReference type="Proteomes" id="UP000215896">
    <property type="component" value="Unassembled WGS sequence"/>
</dbReference>
<gene>
    <name evidence="2" type="ORF">CGZ94_12465</name>
</gene>
<comment type="caution">
    <text evidence="2">The sequence shown here is derived from an EMBL/GenBank/DDBJ whole genome shotgun (WGS) entry which is preliminary data.</text>
</comment>
<keyword evidence="3" id="KW-1185">Reference proteome</keyword>
<reference evidence="2 3" key="1">
    <citation type="submission" date="2017-07" db="EMBL/GenBank/DDBJ databases">
        <title>Draft whole genome sequences of clinical Proprionibacteriaceae strains.</title>
        <authorList>
            <person name="Bernier A.-M."/>
            <person name="Bernard K."/>
            <person name="Domingo M.-C."/>
        </authorList>
    </citation>
    <scope>NUCLEOTIDE SEQUENCE [LARGE SCALE GENOMIC DNA]</scope>
    <source>
        <strain evidence="2 3">NML 030167</strain>
    </source>
</reference>
<keyword evidence="1" id="KW-1133">Transmembrane helix</keyword>
<sequence>MALKLKRLGTGWLVLSAICALIGLFGVGNTVTWFFSMIGAPDTAPLAIPAAGAVLATLLLMIAVPLFKSWTPPRWVRIVLPVLAGIFGIAAGAATFALTSLVICDYQCRPVDTWKMLPVLIACGVMSALGPGVWALTDRRDRGELTWPITVAFIVIGFAVGLYQFVENGIY</sequence>
<feature type="transmembrane region" description="Helical" evidence="1">
    <location>
        <begin position="115"/>
        <end position="136"/>
    </location>
</feature>
<feature type="transmembrane region" description="Helical" evidence="1">
    <location>
        <begin position="47"/>
        <end position="67"/>
    </location>
</feature>
<accession>A0A255GA02</accession>